<keyword evidence="4 5" id="KW-0472">Membrane</keyword>
<evidence type="ECO:0000256" key="4">
    <source>
        <dbReference type="ARBA" id="ARBA00023136"/>
    </source>
</evidence>
<comment type="subcellular location">
    <subcellularLocation>
        <location evidence="1">Membrane</location>
        <topology evidence="1">Multi-pass membrane protein</topology>
    </subcellularLocation>
</comment>
<dbReference type="GO" id="GO:0016020">
    <property type="term" value="C:membrane"/>
    <property type="evidence" value="ECO:0007669"/>
    <property type="project" value="UniProtKB-SubCell"/>
</dbReference>
<dbReference type="Proteomes" id="UP000272942">
    <property type="component" value="Unassembled WGS sequence"/>
</dbReference>
<dbReference type="GO" id="GO:0008521">
    <property type="term" value="F:acetyl-CoA transmembrane transporter activity"/>
    <property type="evidence" value="ECO:0007669"/>
    <property type="project" value="InterPro"/>
</dbReference>
<proteinExistence type="predicted"/>
<evidence type="ECO:0000256" key="2">
    <source>
        <dbReference type="ARBA" id="ARBA00022692"/>
    </source>
</evidence>
<dbReference type="GO" id="GO:0035348">
    <property type="term" value="P:acetyl-CoA transmembrane transport"/>
    <property type="evidence" value="ECO:0007669"/>
    <property type="project" value="InterPro"/>
</dbReference>
<evidence type="ECO:0000313" key="7">
    <source>
        <dbReference type="Proteomes" id="UP000272942"/>
    </source>
</evidence>
<dbReference type="InterPro" id="IPR004752">
    <property type="entry name" value="AmpG_permease/AT-1"/>
</dbReference>
<dbReference type="PANTHER" id="PTHR12778">
    <property type="entry name" value="SOLUTE CARRIER FAMILY 33 ACETYL-COA TRANSPORTER -RELATED"/>
    <property type="match status" value="1"/>
</dbReference>
<accession>A0A3P8HR63</accession>
<reference evidence="6 7" key="1">
    <citation type="submission" date="2018-11" db="EMBL/GenBank/DDBJ databases">
        <authorList>
            <consortium name="Pathogen Informatics"/>
        </authorList>
    </citation>
    <scope>NUCLEOTIDE SEQUENCE [LARGE SCALE GENOMIC DNA]</scope>
    <source>
        <strain evidence="6 7">Egypt</strain>
    </source>
</reference>
<organism evidence="6 7">
    <name type="scientific">Echinostoma caproni</name>
    <dbReference type="NCBI Taxonomy" id="27848"/>
    <lineage>
        <taxon>Eukaryota</taxon>
        <taxon>Metazoa</taxon>
        <taxon>Spiralia</taxon>
        <taxon>Lophotrochozoa</taxon>
        <taxon>Platyhelminthes</taxon>
        <taxon>Trematoda</taxon>
        <taxon>Digenea</taxon>
        <taxon>Plagiorchiida</taxon>
        <taxon>Echinostomata</taxon>
        <taxon>Echinostomatoidea</taxon>
        <taxon>Echinostomatidae</taxon>
        <taxon>Echinostoma</taxon>
    </lineage>
</organism>
<gene>
    <name evidence="6" type="ORF">ECPE_LOCUS15988</name>
</gene>
<sequence length="278" mass="31040">MGLGAAVPYMLHSDANTASYKTQATFSISSWPFSLKLAWAPLVDSLYFSRIGRRKTWLIPVQYAIGIDLLVLASHVDHWFGRDPNNPWGPMGVTNPVDIAQLTASFFGLTMLAATQDIAVDGWALTMLSKRNLGWASTCNTVGQTVGYVVAFILLLSLESPDIANTYLRKVPVEGKGIITFSSKLKFPPFHWPVLRIIGSFILDVFTIYALDLLKRINICSGTAFVLLYQFQFVQPLTMHFCAPVFVAVFWLPIWMKDSRKTAKLKVESNGKWIISLV</sequence>
<evidence type="ECO:0000256" key="5">
    <source>
        <dbReference type="SAM" id="Phobius"/>
    </source>
</evidence>
<keyword evidence="3 5" id="KW-1133">Transmembrane helix</keyword>
<keyword evidence="2 5" id="KW-0812">Transmembrane</keyword>
<keyword evidence="7" id="KW-1185">Reference proteome</keyword>
<evidence type="ECO:0008006" key="8">
    <source>
        <dbReference type="Google" id="ProtNLM"/>
    </source>
</evidence>
<protein>
    <recommendedName>
        <fullName evidence="8">Acetyl-coenzyme A transporter 1</fullName>
    </recommendedName>
</protein>
<feature type="transmembrane region" description="Helical" evidence="5">
    <location>
        <begin position="237"/>
        <end position="256"/>
    </location>
</feature>
<dbReference type="AlphaFoldDB" id="A0A3P8HR63"/>
<dbReference type="OrthoDB" id="6415790at2759"/>
<dbReference type="PANTHER" id="PTHR12778:SF9">
    <property type="entry name" value="ACETYL-COENZYME A TRANSPORTER 1"/>
    <property type="match status" value="1"/>
</dbReference>
<evidence type="ECO:0000313" key="6">
    <source>
        <dbReference type="EMBL" id="VDP93260.1"/>
    </source>
</evidence>
<evidence type="ECO:0000256" key="3">
    <source>
        <dbReference type="ARBA" id="ARBA00022989"/>
    </source>
</evidence>
<name>A0A3P8HR63_9TREM</name>
<evidence type="ECO:0000256" key="1">
    <source>
        <dbReference type="ARBA" id="ARBA00004141"/>
    </source>
</evidence>
<dbReference type="EMBL" id="UZAN01062541">
    <property type="protein sequence ID" value="VDP93260.1"/>
    <property type="molecule type" value="Genomic_DNA"/>
</dbReference>
<dbReference type="InterPro" id="IPR024371">
    <property type="entry name" value="AcetylCoA_trans_1-like"/>
</dbReference>
<dbReference type="Pfam" id="PF13000">
    <property type="entry name" value="Acatn"/>
    <property type="match status" value="1"/>
</dbReference>